<dbReference type="AlphaFoldDB" id="A0A1X7VN28"/>
<sequence>HYHEVSCRVGDKKAVMEYDAASCIAVLLVNR</sequence>
<protein>
    <submittedName>
        <fullName evidence="1">Uncharacterized protein</fullName>
    </submittedName>
</protein>
<name>A0A1X7VN28_AMPQE</name>
<reference evidence="1" key="1">
    <citation type="submission" date="2017-05" db="UniProtKB">
        <authorList>
            <consortium name="EnsemblMetazoa"/>
        </authorList>
    </citation>
    <scope>IDENTIFICATION</scope>
</reference>
<dbReference type="EnsemblMetazoa" id="Aqu2.1.41240_001">
    <property type="protein sequence ID" value="Aqu2.1.41240_001"/>
    <property type="gene ID" value="Aqu2.1.41240"/>
</dbReference>
<proteinExistence type="predicted"/>
<organism evidence="1">
    <name type="scientific">Amphimedon queenslandica</name>
    <name type="common">Sponge</name>
    <dbReference type="NCBI Taxonomy" id="400682"/>
    <lineage>
        <taxon>Eukaryota</taxon>
        <taxon>Metazoa</taxon>
        <taxon>Porifera</taxon>
        <taxon>Demospongiae</taxon>
        <taxon>Heteroscleromorpha</taxon>
        <taxon>Haplosclerida</taxon>
        <taxon>Niphatidae</taxon>
        <taxon>Amphimedon</taxon>
    </lineage>
</organism>
<dbReference type="InParanoid" id="A0A1X7VN28"/>
<accession>A0A1X7VN28</accession>
<evidence type="ECO:0000313" key="1">
    <source>
        <dbReference type="EnsemblMetazoa" id="Aqu2.1.41240_001"/>
    </source>
</evidence>